<reference evidence="2 3" key="1">
    <citation type="submission" date="2014-04" db="EMBL/GenBank/DDBJ databases">
        <authorList>
            <consortium name="DOE Joint Genome Institute"/>
            <person name="Kuo A."/>
            <person name="Zuccaro A."/>
            <person name="Kohler A."/>
            <person name="Nagy L.G."/>
            <person name="Floudas D."/>
            <person name="Copeland A."/>
            <person name="Barry K.W."/>
            <person name="Cichocki N."/>
            <person name="Veneault-Fourrey C."/>
            <person name="LaButti K."/>
            <person name="Lindquist E.A."/>
            <person name="Lipzen A."/>
            <person name="Lundell T."/>
            <person name="Morin E."/>
            <person name="Murat C."/>
            <person name="Sun H."/>
            <person name="Tunlid A."/>
            <person name="Henrissat B."/>
            <person name="Grigoriev I.V."/>
            <person name="Hibbett D.S."/>
            <person name="Martin F."/>
            <person name="Nordberg H.P."/>
            <person name="Cantor M.N."/>
            <person name="Hua S.X."/>
        </authorList>
    </citation>
    <scope>NUCLEOTIDE SEQUENCE [LARGE SCALE GENOMIC DNA]</scope>
    <source>
        <strain evidence="2 3">MAFF 305830</strain>
    </source>
</reference>
<keyword evidence="1" id="KW-0732">Signal</keyword>
<sequence>MRFHPVILLSLLGGASAYVTICQTYATTCDSTTAAEAIANLKLYLDNFGAQPAGANFYLWTGIVAGSSNYGTCGVQLKSDAYHPGNVQANVTKTVFNQATLAVTYNCIYQGKQGSAALNDTTRYEGPTFTFW</sequence>
<feature type="chain" id="PRO_5002175498" evidence="1">
    <location>
        <begin position="18"/>
        <end position="132"/>
    </location>
</feature>
<proteinExistence type="predicted"/>
<organism evidence="2 3">
    <name type="scientific">Serendipita vermifera MAFF 305830</name>
    <dbReference type="NCBI Taxonomy" id="933852"/>
    <lineage>
        <taxon>Eukaryota</taxon>
        <taxon>Fungi</taxon>
        <taxon>Dikarya</taxon>
        <taxon>Basidiomycota</taxon>
        <taxon>Agaricomycotina</taxon>
        <taxon>Agaricomycetes</taxon>
        <taxon>Sebacinales</taxon>
        <taxon>Serendipitaceae</taxon>
        <taxon>Serendipita</taxon>
    </lineage>
</organism>
<keyword evidence="3" id="KW-1185">Reference proteome</keyword>
<accession>A0A0C3AY43</accession>
<protein>
    <submittedName>
        <fullName evidence="2">Uncharacterized protein</fullName>
    </submittedName>
</protein>
<gene>
    <name evidence="2" type="ORF">M408DRAFT_331896</name>
</gene>
<dbReference type="OrthoDB" id="3225023at2759"/>
<dbReference type="AlphaFoldDB" id="A0A0C3AY43"/>
<dbReference type="HOGENOM" id="CLU_1918380_0_0_1"/>
<feature type="signal peptide" evidence="1">
    <location>
        <begin position="1"/>
        <end position="17"/>
    </location>
</feature>
<evidence type="ECO:0000313" key="2">
    <source>
        <dbReference type="EMBL" id="KIM24121.1"/>
    </source>
</evidence>
<dbReference type="EMBL" id="KN824327">
    <property type="protein sequence ID" value="KIM24121.1"/>
    <property type="molecule type" value="Genomic_DNA"/>
</dbReference>
<evidence type="ECO:0000256" key="1">
    <source>
        <dbReference type="SAM" id="SignalP"/>
    </source>
</evidence>
<reference evidence="3" key="2">
    <citation type="submission" date="2015-01" db="EMBL/GenBank/DDBJ databases">
        <title>Evolutionary Origins and Diversification of the Mycorrhizal Mutualists.</title>
        <authorList>
            <consortium name="DOE Joint Genome Institute"/>
            <consortium name="Mycorrhizal Genomics Consortium"/>
            <person name="Kohler A."/>
            <person name="Kuo A."/>
            <person name="Nagy L.G."/>
            <person name="Floudas D."/>
            <person name="Copeland A."/>
            <person name="Barry K.W."/>
            <person name="Cichocki N."/>
            <person name="Veneault-Fourrey C."/>
            <person name="LaButti K."/>
            <person name="Lindquist E.A."/>
            <person name="Lipzen A."/>
            <person name="Lundell T."/>
            <person name="Morin E."/>
            <person name="Murat C."/>
            <person name="Riley R."/>
            <person name="Ohm R."/>
            <person name="Sun H."/>
            <person name="Tunlid A."/>
            <person name="Henrissat B."/>
            <person name="Grigoriev I.V."/>
            <person name="Hibbett D.S."/>
            <person name="Martin F."/>
        </authorList>
    </citation>
    <scope>NUCLEOTIDE SEQUENCE [LARGE SCALE GENOMIC DNA]</scope>
    <source>
        <strain evidence="3">MAFF 305830</strain>
    </source>
</reference>
<evidence type="ECO:0000313" key="3">
    <source>
        <dbReference type="Proteomes" id="UP000054097"/>
    </source>
</evidence>
<name>A0A0C3AY43_SERVB</name>
<dbReference type="Proteomes" id="UP000054097">
    <property type="component" value="Unassembled WGS sequence"/>
</dbReference>